<dbReference type="KEGG" id="sli:Slin_1296"/>
<proteinExistence type="predicted"/>
<dbReference type="Proteomes" id="UP000002028">
    <property type="component" value="Chromosome"/>
</dbReference>
<name>D2QLZ0_SPILD</name>
<gene>
    <name evidence="1" type="ordered locus">Slin_1296</name>
</gene>
<dbReference type="AlphaFoldDB" id="D2QLZ0"/>
<evidence type="ECO:0000313" key="2">
    <source>
        <dbReference type="Proteomes" id="UP000002028"/>
    </source>
</evidence>
<sequence>MKITLNYKLGWFVYSKHNRLVGPDAEVVKTFGKRRSAVAMSAALVEALLADQIDGSKDSILFRFYHHNVILM</sequence>
<dbReference type="STRING" id="504472.Slin_1296"/>
<accession>D2QLZ0</accession>
<organism evidence="1 2">
    <name type="scientific">Spirosoma linguale (strain ATCC 33905 / DSM 74 / LMG 10896 / Claus 1)</name>
    <dbReference type="NCBI Taxonomy" id="504472"/>
    <lineage>
        <taxon>Bacteria</taxon>
        <taxon>Pseudomonadati</taxon>
        <taxon>Bacteroidota</taxon>
        <taxon>Cytophagia</taxon>
        <taxon>Cytophagales</taxon>
        <taxon>Cytophagaceae</taxon>
        <taxon>Spirosoma</taxon>
    </lineage>
</organism>
<protein>
    <submittedName>
        <fullName evidence="1">Uncharacterized protein</fullName>
    </submittedName>
</protein>
<reference evidence="1 2" key="1">
    <citation type="journal article" date="2010" name="Stand. Genomic Sci.">
        <title>Complete genome sequence of Spirosoma linguale type strain (1).</title>
        <authorList>
            <person name="Lail K."/>
            <person name="Sikorski J."/>
            <person name="Saunders E."/>
            <person name="Lapidus A."/>
            <person name="Glavina Del Rio T."/>
            <person name="Copeland A."/>
            <person name="Tice H."/>
            <person name="Cheng J.-F."/>
            <person name="Lucas S."/>
            <person name="Nolan M."/>
            <person name="Bruce D."/>
            <person name="Goodwin L."/>
            <person name="Pitluck S."/>
            <person name="Ivanova N."/>
            <person name="Mavromatis K."/>
            <person name="Ovchinnikova G."/>
            <person name="Pati A."/>
            <person name="Chen A."/>
            <person name="Palaniappan K."/>
            <person name="Land M."/>
            <person name="Hauser L."/>
            <person name="Chang Y.-J."/>
            <person name="Jeffries C.D."/>
            <person name="Chain P."/>
            <person name="Brettin T."/>
            <person name="Detter J.C."/>
            <person name="Schuetze A."/>
            <person name="Rohde M."/>
            <person name="Tindall B.J."/>
            <person name="Goeker M."/>
            <person name="Bristow J."/>
            <person name="Eisen J.A."/>
            <person name="Markowitz V."/>
            <person name="Hugenholtz P."/>
            <person name="Kyrpides N.C."/>
            <person name="Klenk H.-P."/>
            <person name="Chen F."/>
        </authorList>
    </citation>
    <scope>NUCLEOTIDE SEQUENCE [LARGE SCALE GENOMIC DNA]</scope>
    <source>
        <strain evidence="2">ATCC 33905 / DSM 74 / LMG 10896 / Claus 1</strain>
    </source>
</reference>
<dbReference type="EMBL" id="CP001769">
    <property type="protein sequence ID" value="ADB37346.1"/>
    <property type="molecule type" value="Genomic_DNA"/>
</dbReference>
<evidence type="ECO:0000313" key="1">
    <source>
        <dbReference type="EMBL" id="ADB37346.1"/>
    </source>
</evidence>
<dbReference type="HOGENOM" id="CLU_2720322_0_0_10"/>
<keyword evidence="2" id="KW-1185">Reference proteome</keyword>